<dbReference type="SUPFAM" id="SSF54862">
    <property type="entry name" value="4Fe-4S ferredoxins"/>
    <property type="match status" value="1"/>
</dbReference>
<dbReference type="GO" id="GO:0016491">
    <property type="term" value="F:oxidoreductase activity"/>
    <property type="evidence" value="ECO:0007669"/>
    <property type="project" value="UniProtKB-ARBA"/>
</dbReference>
<dbReference type="Pfam" id="PF13484">
    <property type="entry name" value="Fer4_16"/>
    <property type="match status" value="1"/>
</dbReference>
<reference evidence="2 3" key="1">
    <citation type="submission" date="2010-07" db="EMBL/GenBank/DDBJ databases">
        <title>The complete genome of Methanosalsum zhilinae DSM 4017.</title>
        <authorList>
            <consortium name="US DOE Joint Genome Institute (JGI-PGF)"/>
            <person name="Lucas S."/>
            <person name="Copeland A."/>
            <person name="Lapidus A."/>
            <person name="Glavina del Rio T."/>
            <person name="Dalin E."/>
            <person name="Tice H."/>
            <person name="Bruce D."/>
            <person name="Goodwin L."/>
            <person name="Pitluck S."/>
            <person name="Kyrpides N."/>
            <person name="Mavromatis K."/>
            <person name="Ovchinnikova G."/>
            <person name="Daligault H."/>
            <person name="Detter J.C."/>
            <person name="Han C."/>
            <person name="Tapia R."/>
            <person name="Larimer F."/>
            <person name="Land M."/>
            <person name="Hauser L."/>
            <person name="Markowitz V."/>
            <person name="Cheng J.-F."/>
            <person name="Hugenholtz P."/>
            <person name="Woyke T."/>
            <person name="Wu D."/>
            <person name="Spring S."/>
            <person name="Schueler E."/>
            <person name="Brambilla E."/>
            <person name="Klenk H.-P."/>
            <person name="Eisen J.A."/>
        </authorList>
    </citation>
    <scope>NUCLEOTIDE SEQUENCE [LARGE SCALE GENOMIC DNA]</scope>
    <source>
        <strain evidence="3">DSM 4017 / NBRC 107636 / OCM 62 / WeN5</strain>
    </source>
</reference>
<evidence type="ECO:0000259" key="1">
    <source>
        <dbReference type="PROSITE" id="PS51379"/>
    </source>
</evidence>
<protein>
    <submittedName>
        <fullName evidence="2">4Fe-4S ferredoxin iron-sulfur binding domain protein</fullName>
    </submittedName>
</protein>
<organism evidence="2 3">
    <name type="scientific">Methanosalsum zhilinae (strain DSM 4017 / NBRC 107636 / OCM 62 / WeN5)</name>
    <name type="common">Methanohalophilus zhilinae</name>
    <dbReference type="NCBI Taxonomy" id="679901"/>
    <lineage>
        <taxon>Archaea</taxon>
        <taxon>Methanobacteriati</taxon>
        <taxon>Methanobacteriota</taxon>
        <taxon>Stenosarchaea group</taxon>
        <taxon>Methanomicrobia</taxon>
        <taxon>Methanosarcinales</taxon>
        <taxon>Methanosarcinaceae</taxon>
        <taxon>Methanosalsum</taxon>
    </lineage>
</organism>
<dbReference type="STRING" id="679901.Mzhil_0215"/>
<evidence type="ECO:0000313" key="3">
    <source>
        <dbReference type="Proteomes" id="UP000006622"/>
    </source>
</evidence>
<dbReference type="InterPro" id="IPR017900">
    <property type="entry name" value="4Fe4S_Fe_S_CS"/>
</dbReference>
<dbReference type="Proteomes" id="UP000006622">
    <property type="component" value="Chromosome"/>
</dbReference>
<dbReference type="InterPro" id="IPR017896">
    <property type="entry name" value="4Fe4S_Fe-S-bd"/>
</dbReference>
<dbReference type="PANTHER" id="PTHR42827">
    <property type="entry name" value="IRON-SULFUR CLUSTER-BINDING PROTEIN-RELATED"/>
    <property type="match status" value="1"/>
</dbReference>
<name>F7XNJ6_METZD</name>
<dbReference type="GeneID" id="10821813"/>
<dbReference type="EMBL" id="CP002101">
    <property type="protein sequence ID" value="AEH60093.1"/>
    <property type="molecule type" value="Genomic_DNA"/>
</dbReference>
<dbReference type="PROSITE" id="PS00198">
    <property type="entry name" value="4FE4S_FER_1"/>
    <property type="match status" value="1"/>
</dbReference>
<dbReference type="PROSITE" id="PS51379">
    <property type="entry name" value="4FE4S_FER_2"/>
    <property type="match status" value="1"/>
</dbReference>
<evidence type="ECO:0000313" key="2">
    <source>
        <dbReference type="EMBL" id="AEH60093.1"/>
    </source>
</evidence>
<sequence>MNSKITILCQQVHEILACKDRIIYGFADIGDTEVSLPFSGLKKGIVMGTSLGKSSIQELPQGISREYIDECYRANAELDLLGVQLKDILINEGYNAISLTSSTSDYDPETFKTTFSHKRAATGAGIGWIGKSGLLVTKELGSALRLNTVLTDAPLPTDRAPVTRSECGECTECMTNCPAGAIKGVQWNTSLNRDDLIDVNDCYKECVDAAEKVGFEYPLCGKCIAACPWTIRYTQS</sequence>
<keyword evidence="3" id="KW-1185">Reference proteome</keyword>
<dbReference type="KEGG" id="mzh:Mzhil_0215"/>
<dbReference type="RefSeq" id="WP_013897532.1">
    <property type="nucleotide sequence ID" value="NC_015676.1"/>
</dbReference>
<dbReference type="HOGENOM" id="CLU_081793_1_0_2"/>
<gene>
    <name evidence="2" type="ordered locus">Mzhil_0215</name>
</gene>
<feature type="domain" description="4Fe-4S ferredoxin-type" evidence="1">
    <location>
        <begin position="158"/>
        <end position="188"/>
    </location>
</feature>
<dbReference type="OrthoDB" id="23478at2157"/>
<dbReference type="AlphaFoldDB" id="F7XNJ6"/>
<proteinExistence type="predicted"/>
<dbReference type="PANTHER" id="PTHR42827:SF1">
    <property type="entry name" value="IRON-SULFUR CLUSTER-BINDING PROTEIN"/>
    <property type="match status" value="1"/>
</dbReference>
<accession>F7XNJ6</accession>
<dbReference type="Gene3D" id="3.30.70.20">
    <property type="match status" value="1"/>
</dbReference>